<proteinExistence type="predicted"/>
<evidence type="ECO:0000256" key="1">
    <source>
        <dbReference type="SAM" id="Phobius"/>
    </source>
</evidence>
<keyword evidence="1" id="KW-0472">Membrane</keyword>
<evidence type="ECO:0000313" key="3">
    <source>
        <dbReference type="Proteomes" id="UP000015105"/>
    </source>
</evidence>
<protein>
    <submittedName>
        <fullName evidence="2">Uncharacterized protein</fullName>
    </submittedName>
</protein>
<dbReference type="Proteomes" id="UP000015105">
    <property type="component" value="Chromosome 4D"/>
</dbReference>
<reference evidence="2" key="3">
    <citation type="journal article" date="2017" name="Nature">
        <title>Genome sequence of the progenitor of the wheat D genome Aegilops tauschii.</title>
        <authorList>
            <person name="Luo M.C."/>
            <person name="Gu Y.Q."/>
            <person name="Puiu D."/>
            <person name="Wang H."/>
            <person name="Twardziok S.O."/>
            <person name="Deal K.R."/>
            <person name="Huo N."/>
            <person name="Zhu T."/>
            <person name="Wang L."/>
            <person name="Wang Y."/>
            <person name="McGuire P.E."/>
            <person name="Liu S."/>
            <person name="Long H."/>
            <person name="Ramasamy R.K."/>
            <person name="Rodriguez J.C."/>
            <person name="Van S.L."/>
            <person name="Yuan L."/>
            <person name="Wang Z."/>
            <person name="Xia Z."/>
            <person name="Xiao L."/>
            <person name="Anderson O.D."/>
            <person name="Ouyang S."/>
            <person name="Liang Y."/>
            <person name="Zimin A.V."/>
            <person name="Pertea G."/>
            <person name="Qi P."/>
            <person name="Bennetzen J.L."/>
            <person name="Dai X."/>
            <person name="Dawson M.W."/>
            <person name="Muller H.G."/>
            <person name="Kugler K."/>
            <person name="Rivarola-Duarte L."/>
            <person name="Spannagl M."/>
            <person name="Mayer K.F.X."/>
            <person name="Lu F.H."/>
            <person name="Bevan M.W."/>
            <person name="Leroy P."/>
            <person name="Li P."/>
            <person name="You F.M."/>
            <person name="Sun Q."/>
            <person name="Liu Z."/>
            <person name="Lyons E."/>
            <person name="Wicker T."/>
            <person name="Salzberg S.L."/>
            <person name="Devos K.M."/>
            <person name="Dvorak J."/>
        </authorList>
    </citation>
    <scope>NUCLEOTIDE SEQUENCE [LARGE SCALE GENOMIC DNA]</scope>
    <source>
        <strain evidence="2">cv. AL8/78</strain>
    </source>
</reference>
<reference evidence="3" key="1">
    <citation type="journal article" date="2014" name="Science">
        <title>Ancient hybridizations among the ancestral genomes of bread wheat.</title>
        <authorList>
            <consortium name="International Wheat Genome Sequencing Consortium,"/>
            <person name="Marcussen T."/>
            <person name="Sandve S.R."/>
            <person name="Heier L."/>
            <person name="Spannagl M."/>
            <person name="Pfeifer M."/>
            <person name="Jakobsen K.S."/>
            <person name="Wulff B.B."/>
            <person name="Steuernagel B."/>
            <person name="Mayer K.F."/>
            <person name="Olsen O.A."/>
        </authorList>
    </citation>
    <scope>NUCLEOTIDE SEQUENCE [LARGE SCALE GENOMIC DNA]</scope>
    <source>
        <strain evidence="3">cv. AL8/78</strain>
    </source>
</reference>
<organism evidence="2 3">
    <name type="scientific">Aegilops tauschii subsp. strangulata</name>
    <name type="common">Goatgrass</name>
    <dbReference type="NCBI Taxonomy" id="200361"/>
    <lineage>
        <taxon>Eukaryota</taxon>
        <taxon>Viridiplantae</taxon>
        <taxon>Streptophyta</taxon>
        <taxon>Embryophyta</taxon>
        <taxon>Tracheophyta</taxon>
        <taxon>Spermatophyta</taxon>
        <taxon>Magnoliopsida</taxon>
        <taxon>Liliopsida</taxon>
        <taxon>Poales</taxon>
        <taxon>Poaceae</taxon>
        <taxon>BOP clade</taxon>
        <taxon>Pooideae</taxon>
        <taxon>Triticodae</taxon>
        <taxon>Triticeae</taxon>
        <taxon>Triticinae</taxon>
        <taxon>Aegilops</taxon>
    </lineage>
</organism>
<evidence type="ECO:0000313" key="2">
    <source>
        <dbReference type="EnsemblPlants" id="AET4Gv20553300.3"/>
    </source>
</evidence>
<sequence length="83" mass="9733">MIWSLSLVQENGLCLRERFARLSCRGLRWSSIAGFMMWLVVAGIIRAFQSFHQAESWCQLRRHAHHLNFNRTDGERDRESAKG</sequence>
<reference evidence="3" key="2">
    <citation type="journal article" date="2017" name="Nat. Plants">
        <title>The Aegilops tauschii genome reveals multiple impacts of transposons.</title>
        <authorList>
            <person name="Zhao G."/>
            <person name="Zou C."/>
            <person name="Li K."/>
            <person name="Wang K."/>
            <person name="Li T."/>
            <person name="Gao L."/>
            <person name="Zhang X."/>
            <person name="Wang H."/>
            <person name="Yang Z."/>
            <person name="Liu X."/>
            <person name="Jiang W."/>
            <person name="Mao L."/>
            <person name="Kong X."/>
            <person name="Jiao Y."/>
            <person name="Jia J."/>
        </authorList>
    </citation>
    <scope>NUCLEOTIDE SEQUENCE [LARGE SCALE GENOMIC DNA]</scope>
    <source>
        <strain evidence="3">cv. AL8/78</strain>
    </source>
</reference>
<keyword evidence="3" id="KW-1185">Reference proteome</keyword>
<name>A0A453IGI7_AEGTS</name>
<accession>A0A453IGI7</accession>
<reference evidence="2" key="5">
    <citation type="journal article" date="2021" name="G3 (Bethesda)">
        <title>Aegilops tauschii genome assembly Aet v5.0 features greater sequence contiguity and improved annotation.</title>
        <authorList>
            <person name="Wang L."/>
            <person name="Zhu T."/>
            <person name="Rodriguez J.C."/>
            <person name="Deal K.R."/>
            <person name="Dubcovsky J."/>
            <person name="McGuire P.E."/>
            <person name="Lux T."/>
            <person name="Spannagl M."/>
            <person name="Mayer K.F.X."/>
            <person name="Baldrich P."/>
            <person name="Meyers B.C."/>
            <person name="Huo N."/>
            <person name="Gu Y.Q."/>
            <person name="Zhou H."/>
            <person name="Devos K.M."/>
            <person name="Bennetzen J.L."/>
            <person name="Unver T."/>
            <person name="Budak H."/>
            <person name="Gulick P.J."/>
            <person name="Galiba G."/>
            <person name="Kalapos B."/>
            <person name="Nelson D.R."/>
            <person name="Li P."/>
            <person name="You F.M."/>
            <person name="Luo M.C."/>
            <person name="Dvorak J."/>
        </authorList>
    </citation>
    <scope>NUCLEOTIDE SEQUENCE [LARGE SCALE GENOMIC DNA]</scope>
    <source>
        <strain evidence="2">cv. AL8/78</strain>
    </source>
</reference>
<dbReference type="EnsemblPlants" id="AET4Gv20553300.3">
    <property type="protein sequence ID" value="AET4Gv20553300.3"/>
    <property type="gene ID" value="AET4Gv20553300"/>
</dbReference>
<keyword evidence="1" id="KW-0812">Transmembrane</keyword>
<dbReference type="Gramene" id="AET4Gv20553300.3">
    <property type="protein sequence ID" value="AET4Gv20553300.3"/>
    <property type="gene ID" value="AET4Gv20553300"/>
</dbReference>
<dbReference type="AlphaFoldDB" id="A0A453IGI7"/>
<feature type="transmembrane region" description="Helical" evidence="1">
    <location>
        <begin position="26"/>
        <end position="48"/>
    </location>
</feature>
<keyword evidence="1" id="KW-1133">Transmembrane helix</keyword>
<reference evidence="2" key="4">
    <citation type="submission" date="2019-03" db="UniProtKB">
        <authorList>
            <consortium name="EnsemblPlants"/>
        </authorList>
    </citation>
    <scope>IDENTIFICATION</scope>
</reference>